<evidence type="ECO:0000256" key="5">
    <source>
        <dbReference type="ARBA" id="ARBA00023172"/>
    </source>
</evidence>
<dbReference type="SMART" id="SM00493">
    <property type="entry name" value="TOPRIM"/>
    <property type="match status" value="1"/>
</dbReference>
<dbReference type="Gene3D" id="3.30.60.80">
    <property type="match status" value="1"/>
</dbReference>
<dbReference type="Gene3D" id="1.10.8.420">
    <property type="entry name" value="RecR Domain 1"/>
    <property type="match status" value="1"/>
</dbReference>
<dbReference type="GO" id="GO:0006310">
    <property type="term" value="P:DNA recombination"/>
    <property type="evidence" value="ECO:0007669"/>
    <property type="project" value="UniProtKB-KW"/>
</dbReference>
<dbReference type="GO" id="GO:0006281">
    <property type="term" value="P:DNA repair"/>
    <property type="evidence" value="ECO:0007669"/>
    <property type="project" value="UniProtKB-KW"/>
</dbReference>
<keyword evidence="6" id="KW-0234">DNA repair</keyword>
<protein>
    <submittedName>
        <fullName evidence="8">RecR protein</fullName>
    </submittedName>
</protein>
<dbReference type="PROSITE" id="PS50880">
    <property type="entry name" value="TOPRIM"/>
    <property type="match status" value="1"/>
</dbReference>
<dbReference type="HAMAP" id="MF_00017">
    <property type="entry name" value="RecR"/>
    <property type="match status" value="1"/>
</dbReference>
<dbReference type="InterPro" id="IPR023627">
    <property type="entry name" value="Rcmb_RecR"/>
</dbReference>
<dbReference type="GO" id="GO:0008270">
    <property type="term" value="F:zinc ion binding"/>
    <property type="evidence" value="ECO:0007669"/>
    <property type="project" value="UniProtKB-KW"/>
</dbReference>
<gene>
    <name evidence="8" type="ORF">B1A_20500</name>
</gene>
<evidence type="ECO:0000256" key="3">
    <source>
        <dbReference type="ARBA" id="ARBA00022771"/>
    </source>
</evidence>
<evidence type="ECO:0000256" key="4">
    <source>
        <dbReference type="ARBA" id="ARBA00022833"/>
    </source>
</evidence>
<keyword evidence="3" id="KW-0863">Zinc-finger</keyword>
<reference evidence="8" key="2">
    <citation type="journal article" date="2014" name="ISME J.">
        <title>Microbial stratification in low pH oxic and suboxic macroscopic growths along an acid mine drainage.</title>
        <authorList>
            <person name="Mendez-Garcia C."/>
            <person name="Mesa V."/>
            <person name="Sprenger R.R."/>
            <person name="Richter M."/>
            <person name="Diez M.S."/>
            <person name="Solano J."/>
            <person name="Bargiela R."/>
            <person name="Golyshina O.V."/>
            <person name="Manteca A."/>
            <person name="Ramos J.L."/>
            <person name="Gallego J.R."/>
            <person name="Llorente I."/>
            <person name="Martins Dos Santos V.A."/>
            <person name="Jensen O.N."/>
            <person name="Pelaez A.I."/>
            <person name="Sanchez J."/>
            <person name="Ferrer M."/>
        </authorList>
    </citation>
    <scope>NUCLEOTIDE SEQUENCE</scope>
</reference>
<dbReference type="NCBIfam" id="TIGR00615">
    <property type="entry name" value="recR"/>
    <property type="match status" value="1"/>
</dbReference>
<dbReference type="Gene3D" id="3.40.1360.10">
    <property type="match status" value="1"/>
</dbReference>
<keyword evidence="4" id="KW-0862">Zinc</keyword>
<keyword evidence="2" id="KW-0227">DNA damage</keyword>
<feature type="domain" description="Toprim" evidence="7">
    <location>
        <begin position="71"/>
        <end position="155"/>
    </location>
</feature>
<dbReference type="InterPro" id="IPR006171">
    <property type="entry name" value="TOPRIM_dom"/>
</dbReference>
<accession>T0ZM77</accession>
<dbReference type="AlphaFoldDB" id="T0ZM77"/>
<dbReference type="InterPro" id="IPR000093">
    <property type="entry name" value="DNA_Rcmb_RecR"/>
</dbReference>
<dbReference type="PANTHER" id="PTHR30446:SF0">
    <property type="entry name" value="RECOMBINATION PROTEIN RECR"/>
    <property type="match status" value="1"/>
</dbReference>
<evidence type="ECO:0000256" key="1">
    <source>
        <dbReference type="ARBA" id="ARBA00022723"/>
    </source>
</evidence>
<dbReference type="Pfam" id="PF21176">
    <property type="entry name" value="RecR_HhH"/>
    <property type="match status" value="1"/>
</dbReference>
<keyword evidence="1" id="KW-0479">Metal-binding</keyword>
<keyword evidence="5" id="KW-0233">DNA recombination</keyword>
<dbReference type="Pfam" id="PF02132">
    <property type="entry name" value="RecR_ZnF"/>
    <property type="match status" value="1"/>
</dbReference>
<evidence type="ECO:0000313" key="8">
    <source>
        <dbReference type="EMBL" id="EQD29839.1"/>
    </source>
</evidence>
<dbReference type="SUPFAM" id="SSF111304">
    <property type="entry name" value="Recombination protein RecR"/>
    <property type="match status" value="1"/>
</dbReference>
<sequence length="155" mass="16864">MIEELGKLPGIGPKSAQRLAYHLLGQDPASIRRLADALVAAQSRVVRCSVCQNIADHDPCDICSDPRRDHGLLIVVEDSRDVVAIERTGEFHGLYHVLGGTISPMEGVGPEDLHLQELVQRLGSEPIGEVILATDPDVEGDATALYIARLIRRED</sequence>
<evidence type="ECO:0000256" key="2">
    <source>
        <dbReference type="ARBA" id="ARBA00022763"/>
    </source>
</evidence>
<comment type="caution">
    <text evidence="8">The sequence shown here is derived from an EMBL/GenBank/DDBJ whole genome shotgun (WGS) entry which is preliminary data.</text>
</comment>
<feature type="non-terminal residue" evidence="8">
    <location>
        <position position="155"/>
    </location>
</feature>
<evidence type="ECO:0000259" key="7">
    <source>
        <dbReference type="PROSITE" id="PS50880"/>
    </source>
</evidence>
<dbReference type="CDD" id="cd01025">
    <property type="entry name" value="TOPRIM_recR"/>
    <property type="match status" value="1"/>
</dbReference>
<organism evidence="8">
    <name type="scientific">mine drainage metagenome</name>
    <dbReference type="NCBI Taxonomy" id="410659"/>
    <lineage>
        <taxon>unclassified sequences</taxon>
        <taxon>metagenomes</taxon>
        <taxon>ecological metagenomes</taxon>
    </lineage>
</organism>
<proteinExistence type="inferred from homology"/>
<dbReference type="InterPro" id="IPR034137">
    <property type="entry name" value="TOPRIM_RecR"/>
</dbReference>
<dbReference type="PANTHER" id="PTHR30446">
    <property type="entry name" value="RECOMBINATION PROTEIN RECR"/>
    <property type="match status" value="1"/>
</dbReference>
<reference evidence="8" key="1">
    <citation type="submission" date="2013-08" db="EMBL/GenBank/DDBJ databases">
        <authorList>
            <person name="Mendez C."/>
            <person name="Richter M."/>
            <person name="Ferrer M."/>
            <person name="Sanchez J."/>
        </authorList>
    </citation>
    <scope>NUCLEOTIDE SEQUENCE</scope>
</reference>
<dbReference type="PROSITE" id="PS01300">
    <property type="entry name" value="RECR"/>
    <property type="match status" value="1"/>
</dbReference>
<evidence type="ECO:0000256" key="6">
    <source>
        <dbReference type="ARBA" id="ARBA00023204"/>
    </source>
</evidence>
<dbReference type="EMBL" id="AUZX01015127">
    <property type="protein sequence ID" value="EQD29839.1"/>
    <property type="molecule type" value="Genomic_DNA"/>
</dbReference>
<dbReference type="GO" id="GO:0003677">
    <property type="term" value="F:DNA binding"/>
    <property type="evidence" value="ECO:0007669"/>
    <property type="project" value="InterPro"/>
</dbReference>
<dbReference type="Pfam" id="PF13662">
    <property type="entry name" value="Toprim_4"/>
    <property type="match status" value="1"/>
</dbReference>
<name>T0ZM77_9ZZZZ</name>
<dbReference type="InterPro" id="IPR015967">
    <property type="entry name" value="Rcmb_RecR_Znf"/>
</dbReference>